<gene>
    <name evidence="1" type="ORF">Syun_019574</name>
</gene>
<comment type="caution">
    <text evidence="1">The sequence shown here is derived from an EMBL/GenBank/DDBJ whole genome shotgun (WGS) entry which is preliminary data.</text>
</comment>
<name>A0AAP0NW11_9MAGN</name>
<proteinExistence type="predicted"/>
<dbReference type="EMBL" id="JBBNAF010000008">
    <property type="protein sequence ID" value="KAK9121957.1"/>
    <property type="molecule type" value="Genomic_DNA"/>
</dbReference>
<dbReference type="AlphaFoldDB" id="A0AAP0NW11"/>
<evidence type="ECO:0000313" key="1">
    <source>
        <dbReference type="EMBL" id="KAK9121957.1"/>
    </source>
</evidence>
<accession>A0AAP0NW11</accession>
<sequence length="104" mass="12395">MTVLNSIQDSFAFRNFHRWMNSYKRIPCLRNPVRLRNNSSLPLRAHLNDSLQKICDIIYFYSVMDYQTKITEQIHIESKCEEGFHCFFHIAGNSNQNVKSKFTF</sequence>
<protein>
    <submittedName>
        <fullName evidence="1">Uncharacterized protein</fullName>
    </submittedName>
</protein>
<dbReference type="Proteomes" id="UP001420932">
    <property type="component" value="Unassembled WGS sequence"/>
</dbReference>
<reference evidence="1 2" key="1">
    <citation type="submission" date="2024-01" db="EMBL/GenBank/DDBJ databases">
        <title>Genome assemblies of Stephania.</title>
        <authorList>
            <person name="Yang L."/>
        </authorList>
    </citation>
    <scope>NUCLEOTIDE SEQUENCE [LARGE SCALE GENOMIC DNA]</scope>
    <source>
        <strain evidence="1">YNDBR</strain>
        <tissue evidence="1">Leaf</tissue>
    </source>
</reference>
<organism evidence="1 2">
    <name type="scientific">Stephania yunnanensis</name>
    <dbReference type="NCBI Taxonomy" id="152371"/>
    <lineage>
        <taxon>Eukaryota</taxon>
        <taxon>Viridiplantae</taxon>
        <taxon>Streptophyta</taxon>
        <taxon>Embryophyta</taxon>
        <taxon>Tracheophyta</taxon>
        <taxon>Spermatophyta</taxon>
        <taxon>Magnoliopsida</taxon>
        <taxon>Ranunculales</taxon>
        <taxon>Menispermaceae</taxon>
        <taxon>Menispermoideae</taxon>
        <taxon>Cissampelideae</taxon>
        <taxon>Stephania</taxon>
    </lineage>
</organism>
<keyword evidence="2" id="KW-1185">Reference proteome</keyword>
<evidence type="ECO:0000313" key="2">
    <source>
        <dbReference type="Proteomes" id="UP001420932"/>
    </source>
</evidence>